<evidence type="ECO:0000256" key="3">
    <source>
        <dbReference type="ARBA" id="ARBA00022837"/>
    </source>
</evidence>
<dbReference type="InterPro" id="IPR011049">
    <property type="entry name" value="Serralysin-like_metalloprot_C"/>
</dbReference>
<proteinExistence type="predicted"/>
<evidence type="ECO:0008006" key="7">
    <source>
        <dbReference type="Google" id="ProtNLM"/>
    </source>
</evidence>
<reference evidence="5 6" key="1">
    <citation type="submission" date="2021-02" db="EMBL/GenBank/DDBJ databases">
        <title>Lysobacter arenosi sp. nov., isolated from soil of gangwondo yeongwol, south Korea.</title>
        <authorList>
            <person name="Kim K.R."/>
            <person name="Kim K.H."/>
            <person name="Jeon C.O."/>
        </authorList>
    </citation>
    <scope>NUCLEOTIDE SEQUENCE [LARGE SCALE GENOMIC DNA]</scope>
    <source>
        <strain evidence="5 6">R7</strain>
    </source>
</reference>
<dbReference type="InterPro" id="IPR050557">
    <property type="entry name" value="RTX_toxin/Mannuronan_C5-epim"/>
</dbReference>
<keyword evidence="3" id="KW-0106">Calcium</keyword>
<accession>A0ABX7REU0</accession>
<keyword evidence="6" id="KW-1185">Reference proteome</keyword>
<dbReference type="InterPro" id="IPR001343">
    <property type="entry name" value="Hemolysn_Ca-bd"/>
</dbReference>
<evidence type="ECO:0000256" key="2">
    <source>
        <dbReference type="ARBA" id="ARBA00022525"/>
    </source>
</evidence>
<name>A0ABX7REU0_9GAMM</name>
<evidence type="ECO:0000313" key="6">
    <source>
        <dbReference type="Proteomes" id="UP000663400"/>
    </source>
</evidence>
<dbReference type="Pfam" id="PF00353">
    <property type="entry name" value="HemolysinCabind"/>
    <property type="match status" value="2"/>
</dbReference>
<evidence type="ECO:0000256" key="1">
    <source>
        <dbReference type="ARBA" id="ARBA00004613"/>
    </source>
</evidence>
<feature type="compositionally biased region" description="Basic and acidic residues" evidence="4">
    <location>
        <begin position="285"/>
        <end position="297"/>
    </location>
</feature>
<dbReference type="PANTHER" id="PTHR38340">
    <property type="entry name" value="S-LAYER PROTEIN"/>
    <property type="match status" value="1"/>
</dbReference>
<feature type="region of interest" description="Disordered" evidence="4">
    <location>
        <begin position="278"/>
        <end position="297"/>
    </location>
</feature>
<gene>
    <name evidence="5" type="ORF">HIV01_005020</name>
</gene>
<dbReference type="SUPFAM" id="SSF51120">
    <property type="entry name" value="beta-Roll"/>
    <property type="match status" value="1"/>
</dbReference>
<protein>
    <recommendedName>
        <fullName evidence="7">Calcium-binding protein</fullName>
    </recommendedName>
</protein>
<dbReference type="PANTHER" id="PTHR38340:SF1">
    <property type="entry name" value="S-LAYER PROTEIN"/>
    <property type="match status" value="1"/>
</dbReference>
<evidence type="ECO:0000256" key="4">
    <source>
        <dbReference type="SAM" id="MobiDB-lite"/>
    </source>
</evidence>
<dbReference type="Proteomes" id="UP000663400">
    <property type="component" value="Chromosome"/>
</dbReference>
<dbReference type="EMBL" id="CP071517">
    <property type="protein sequence ID" value="QSX76700.1"/>
    <property type="molecule type" value="Genomic_DNA"/>
</dbReference>
<sequence length="297" mass="30928">MLGTGGRDLIKGLGGNDTLFGFGADDKLDGGDGDDYLSGGNGSHNGSGNDILVGGAGVDTLVGEDGNDQMLGGAGNDKYVYGGGADTIDNTGGGTDWVFFNSSSFSVARSRITFHRDGDDLIVRVDADAGKQIRVTKHFLGGEYAIAYVQPAGGNAIPASQFGGLLAPLSAGRSFAAFASGDEPVTTEMTVIQPEALQERDAVPGRSSDLAMREGQDRPAIQGLEQLVQDVTSATEPRLANQELLNLVNAMSSFGGSDAAASSGTEANSQLERNLHWSAAWHHGPRQDGMRTRYMEP</sequence>
<keyword evidence="2" id="KW-0964">Secreted</keyword>
<organism evidence="5 6">
    <name type="scientific">Lysobacter arenosi</name>
    <dbReference type="NCBI Taxonomy" id="2795387"/>
    <lineage>
        <taxon>Bacteria</taxon>
        <taxon>Pseudomonadati</taxon>
        <taxon>Pseudomonadota</taxon>
        <taxon>Gammaproteobacteria</taxon>
        <taxon>Lysobacterales</taxon>
        <taxon>Lysobacteraceae</taxon>
        <taxon>Lysobacter</taxon>
    </lineage>
</organism>
<comment type="subcellular location">
    <subcellularLocation>
        <location evidence="1">Secreted</location>
    </subcellularLocation>
</comment>
<evidence type="ECO:0000313" key="5">
    <source>
        <dbReference type="EMBL" id="QSX76700.1"/>
    </source>
</evidence>
<dbReference type="PRINTS" id="PR00313">
    <property type="entry name" value="CABNDNGRPT"/>
</dbReference>
<dbReference type="Gene3D" id="2.150.10.10">
    <property type="entry name" value="Serralysin-like metalloprotease, C-terminal"/>
    <property type="match status" value="2"/>
</dbReference>